<reference evidence="1 2" key="1">
    <citation type="submission" date="2018-10" db="EMBL/GenBank/DDBJ databases">
        <title>Comparative analysis of microorganisms from saline springs in Andes Mountain Range, Colombia.</title>
        <authorList>
            <person name="Rubin E."/>
        </authorList>
    </citation>
    <scope>NUCLEOTIDE SEQUENCE [LARGE SCALE GENOMIC DNA]</scope>
    <source>
        <strain evidence="1 2">USBA 36</strain>
    </source>
</reference>
<dbReference type="AlphaFoldDB" id="A0A420WHQ8"/>
<dbReference type="SUPFAM" id="SSF52540">
    <property type="entry name" value="P-loop containing nucleoside triphosphate hydrolases"/>
    <property type="match status" value="1"/>
</dbReference>
<sequence>MPAAAADLSALRRRLRALERGGAMTERSAVPLGDPVLDRALPWGGLARVGVHQLEGLAGEASVSGFAAGLGARCAGPEGRLLWLRLRRDRQEAGLPYGPGLARYGITADRLILAEAESAAALLWALEEALRCGALSVALAEGVAPDLTASRRLQLAAEASGVTALMVSHGAAPVRSAVLTRWRVAAASSPSGVHRPRWQVELLRCRGGRPGSWMLEWENAALGFSVVPALAGRALAQAV</sequence>
<dbReference type="InterPro" id="IPR027417">
    <property type="entry name" value="P-loop_NTPase"/>
</dbReference>
<dbReference type="Proteomes" id="UP000277424">
    <property type="component" value="Unassembled WGS sequence"/>
</dbReference>
<dbReference type="EMBL" id="RBIG01000002">
    <property type="protein sequence ID" value="RKQ70564.1"/>
    <property type="molecule type" value="Genomic_DNA"/>
</dbReference>
<dbReference type="OrthoDB" id="7202530at2"/>
<proteinExistence type="predicted"/>
<organism evidence="1 2">
    <name type="scientific">Oceanibaculum indicum</name>
    <dbReference type="NCBI Taxonomy" id="526216"/>
    <lineage>
        <taxon>Bacteria</taxon>
        <taxon>Pseudomonadati</taxon>
        <taxon>Pseudomonadota</taxon>
        <taxon>Alphaproteobacteria</taxon>
        <taxon>Rhodospirillales</taxon>
        <taxon>Oceanibaculaceae</taxon>
        <taxon>Oceanibaculum</taxon>
    </lineage>
</organism>
<dbReference type="InterPro" id="IPR017026">
    <property type="entry name" value="ImuA"/>
</dbReference>
<name>A0A420WHQ8_9PROT</name>
<accession>A0A420WHQ8</accession>
<protein>
    <submittedName>
        <fullName evidence="1">Protein ImuA</fullName>
    </submittedName>
</protein>
<dbReference type="Gene3D" id="3.40.50.300">
    <property type="entry name" value="P-loop containing nucleotide triphosphate hydrolases"/>
    <property type="match status" value="1"/>
</dbReference>
<dbReference type="PIRSF" id="PIRSF034285">
    <property type="entry name" value="UCP034285"/>
    <property type="match status" value="1"/>
</dbReference>
<dbReference type="RefSeq" id="WP_121220420.1">
    <property type="nucleotide sequence ID" value="NZ_RBIG01000002.1"/>
</dbReference>
<gene>
    <name evidence="1" type="ORF">BCL74_2512</name>
</gene>
<evidence type="ECO:0000313" key="1">
    <source>
        <dbReference type="EMBL" id="RKQ70564.1"/>
    </source>
</evidence>
<evidence type="ECO:0000313" key="2">
    <source>
        <dbReference type="Proteomes" id="UP000277424"/>
    </source>
</evidence>
<comment type="caution">
    <text evidence="1">The sequence shown here is derived from an EMBL/GenBank/DDBJ whole genome shotgun (WGS) entry which is preliminary data.</text>
</comment>